<organism evidence="2 3">
    <name type="scientific">Corticimicrobacter populi</name>
    <dbReference type="NCBI Taxonomy" id="2175229"/>
    <lineage>
        <taxon>Bacteria</taxon>
        <taxon>Pseudomonadati</taxon>
        <taxon>Pseudomonadota</taxon>
        <taxon>Betaproteobacteria</taxon>
        <taxon>Burkholderiales</taxon>
        <taxon>Alcaligenaceae</taxon>
        <taxon>Corticimicrobacter</taxon>
    </lineage>
</organism>
<gene>
    <name evidence="2" type="ORF">DD235_02590</name>
</gene>
<name>A0A2V1K6G3_9BURK</name>
<evidence type="ECO:0000313" key="3">
    <source>
        <dbReference type="Proteomes" id="UP000245212"/>
    </source>
</evidence>
<dbReference type="GO" id="GO:0003677">
    <property type="term" value="F:DNA binding"/>
    <property type="evidence" value="ECO:0007669"/>
    <property type="project" value="InterPro"/>
</dbReference>
<dbReference type="RefSeq" id="WP_109060479.1">
    <property type="nucleotide sequence ID" value="NZ_QETA01000001.1"/>
</dbReference>
<comment type="caution">
    <text evidence="2">The sequence shown here is derived from an EMBL/GenBank/DDBJ whole genome shotgun (WGS) entry which is preliminary data.</text>
</comment>
<dbReference type="InterPro" id="IPR010982">
    <property type="entry name" value="Lambda_DNA-bd_dom_sf"/>
</dbReference>
<keyword evidence="3" id="KW-1185">Reference proteome</keyword>
<dbReference type="Pfam" id="PF01381">
    <property type="entry name" value="HTH_3"/>
    <property type="match status" value="1"/>
</dbReference>
<evidence type="ECO:0000259" key="1">
    <source>
        <dbReference type="PROSITE" id="PS50943"/>
    </source>
</evidence>
<dbReference type="Proteomes" id="UP000245212">
    <property type="component" value="Unassembled WGS sequence"/>
</dbReference>
<evidence type="ECO:0000313" key="2">
    <source>
        <dbReference type="EMBL" id="PWF25075.1"/>
    </source>
</evidence>
<feature type="domain" description="HTH cro/C1-type" evidence="1">
    <location>
        <begin position="7"/>
        <end position="63"/>
    </location>
</feature>
<dbReference type="PROSITE" id="PS50943">
    <property type="entry name" value="HTH_CROC1"/>
    <property type="match status" value="1"/>
</dbReference>
<dbReference type="AlphaFoldDB" id="A0A2V1K6G3"/>
<protein>
    <recommendedName>
        <fullName evidence="1">HTH cro/C1-type domain-containing protein</fullName>
    </recommendedName>
</protein>
<accession>A0A2V1K6G3</accession>
<reference evidence="3" key="1">
    <citation type="submission" date="2018-05" db="EMBL/GenBank/DDBJ databases">
        <authorList>
            <person name="Li Y."/>
        </authorList>
    </citation>
    <scope>NUCLEOTIDE SEQUENCE [LARGE SCALE GENOMIC DNA]</scope>
    <source>
        <strain evidence="3">3d-2-2</strain>
    </source>
</reference>
<dbReference type="SMART" id="SM00530">
    <property type="entry name" value="HTH_XRE"/>
    <property type="match status" value="1"/>
</dbReference>
<dbReference type="SUPFAM" id="SSF47413">
    <property type="entry name" value="lambda repressor-like DNA-binding domains"/>
    <property type="match status" value="1"/>
</dbReference>
<dbReference type="Gene3D" id="1.10.260.40">
    <property type="entry name" value="lambda repressor-like DNA-binding domains"/>
    <property type="match status" value="1"/>
</dbReference>
<dbReference type="EMBL" id="QETA01000001">
    <property type="protein sequence ID" value="PWF25075.1"/>
    <property type="molecule type" value="Genomic_DNA"/>
</dbReference>
<proteinExistence type="predicted"/>
<dbReference type="InterPro" id="IPR001387">
    <property type="entry name" value="Cro/C1-type_HTH"/>
</dbReference>
<dbReference type="CDD" id="cd00093">
    <property type="entry name" value="HTH_XRE"/>
    <property type="match status" value="1"/>
</dbReference>
<sequence length="70" mass="7817">MRFGEWLKQERQRQHLTGAALARRTGVSQSYISALETGARSSPTLYAATRLADGIGIKLWVALRDTEIIE</sequence>